<comment type="caution">
    <text evidence="3">The sequence shown here is derived from an EMBL/GenBank/DDBJ whole genome shotgun (WGS) entry which is preliminary data.</text>
</comment>
<keyword evidence="2" id="KW-1133">Transmembrane helix</keyword>
<accession>A0A8H4VJL4</accession>
<feature type="region of interest" description="Disordered" evidence="1">
    <location>
        <begin position="1"/>
        <end position="25"/>
    </location>
</feature>
<dbReference type="EMBL" id="JAACJL010000046">
    <property type="protein sequence ID" value="KAF4613301.1"/>
    <property type="molecule type" value="Genomic_DNA"/>
</dbReference>
<evidence type="ECO:0000256" key="1">
    <source>
        <dbReference type="SAM" id="MobiDB-lite"/>
    </source>
</evidence>
<keyword evidence="4" id="KW-1185">Reference proteome</keyword>
<keyword evidence="2" id="KW-0472">Membrane</keyword>
<evidence type="ECO:0000313" key="4">
    <source>
        <dbReference type="Proteomes" id="UP000521872"/>
    </source>
</evidence>
<organism evidence="3 4">
    <name type="scientific">Agrocybe pediades</name>
    <dbReference type="NCBI Taxonomy" id="84607"/>
    <lineage>
        <taxon>Eukaryota</taxon>
        <taxon>Fungi</taxon>
        <taxon>Dikarya</taxon>
        <taxon>Basidiomycota</taxon>
        <taxon>Agaricomycotina</taxon>
        <taxon>Agaricomycetes</taxon>
        <taxon>Agaricomycetidae</taxon>
        <taxon>Agaricales</taxon>
        <taxon>Agaricineae</taxon>
        <taxon>Strophariaceae</taxon>
        <taxon>Agrocybe</taxon>
    </lineage>
</organism>
<protein>
    <submittedName>
        <fullName evidence="3">Uncharacterized protein</fullName>
    </submittedName>
</protein>
<feature type="transmembrane region" description="Helical" evidence="2">
    <location>
        <begin position="48"/>
        <end position="70"/>
    </location>
</feature>
<evidence type="ECO:0000256" key="2">
    <source>
        <dbReference type="SAM" id="Phobius"/>
    </source>
</evidence>
<sequence length="220" mass="24080">MSASVAEHSIQEKSPDAQVQQQPRNTQLSHHDYVYVKAQIHSTSARQLVFANGIINFLFGLSVMFMPQIFHDGKVARFISRVSGLASPIWETNPSSAFDVAILMMGFAFAAVTAGQSDSNDAYRSVAALNGASGIAGLLTCILSPHTYGSTFLLFTSVQNLLWYALIVHVGEFGHMDCLGLSTRGLYVIEERLARDVLKHIPHPGQHFMQHHGREKAAGN</sequence>
<feature type="transmembrane region" description="Helical" evidence="2">
    <location>
        <begin position="96"/>
        <end position="114"/>
    </location>
</feature>
<name>A0A8H4VJL4_9AGAR</name>
<evidence type="ECO:0000313" key="3">
    <source>
        <dbReference type="EMBL" id="KAF4613301.1"/>
    </source>
</evidence>
<keyword evidence="2" id="KW-0812">Transmembrane</keyword>
<gene>
    <name evidence="3" type="ORF">D9613_011201</name>
</gene>
<feature type="transmembrane region" description="Helical" evidence="2">
    <location>
        <begin position="126"/>
        <end position="146"/>
    </location>
</feature>
<dbReference type="AlphaFoldDB" id="A0A8H4VJL4"/>
<dbReference type="Proteomes" id="UP000521872">
    <property type="component" value="Unassembled WGS sequence"/>
</dbReference>
<proteinExistence type="predicted"/>
<reference evidence="3 4" key="1">
    <citation type="submission" date="2019-12" db="EMBL/GenBank/DDBJ databases">
        <authorList>
            <person name="Floudas D."/>
            <person name="Bentzer J."/>
            <person name="Ahren D."/>
            <person name="Johansson T."/>
            <person name="Persson P."/>
            <person name="Tunlid A."/>
        </authorList>
    </citation>
    <scope>NUCLEOTIDE SEQUENCE [LARGE SCALE GENOMIC DNA]</scope>
    <source>
        <strain evidence="3 4">CBS 102.39</strain>
    </source>
</reference>